<keyword evidence="1" id="KW-0472">Membrane</keyword>
<gene>
    <name evidence="2" type="ORF">SK578_0380</name>
</gene>
<name>A0A081QVP2_STRMT</name>
<evidence type="ECO:0000313" key="2">
    <source>
        <dbReference type="EMBL" id="KEQ47015.1"/>
    </source>
</evidence>
<comment type="caution">
    <text evidence="2">The sequence shown here is derived from an EMBL/GenBank/DDBJ whole genome shotgun (WGS) entry which is preliminary data.</text>
</comment>
<organism evidence="2 3">
    <name type="scientific">Streptococcus mitis</name>
    <dbReference type="NCBI Taxonomy" id="28037"/>
    <lineage>
        <taxon>Bacteria</taxon>
        <taxon>Bacillati</taxon>
        <taxon>Bacillota</taxon>
        <taxon>Bacilli</taxon>
        <taxon>Lactobacillales</taxon>
        <taxon>Streptococcaceae</taxon>
        <taxon>Streptococcus</taxon>
        <taxon>Streptococcus mitis group</taxon>
    </lineage>
</organism>
<evidence type="ECO:0000256" key="1">
    <source>
        <dbReference type="SAM" id="Phobius"/>
    </source>
</evidence>
<feature type="transmembrane region" description="Helical" evidence="1">
    <location>
        <begin position="28"/>
        <end position="46"/>
    </location>
</feature>
<dbReference type="EMBL" id="JPFY01000011">
    <property type="protein sequence ID" value="KEQ47015.1"/>
    <property type="molecule type" value="Genomic_DNA"/>
</dbReference>
<evidence type="ECO:0000313" key="3">
    <source>
        <dbReference type="Proteomes" id="UP000028089"/>
    </source>
</evidence>
<keyword evidence="1" id="KW-1133">Transmembrane helix</keyword>
<feature type="transmembrane region" description="Helical" evidence="1">
    <location>
        <begin position="5"/>
        <end position="22"/>
    </location>
</feature>
<accession>A0A081QVP2</accession>
<keyword evidence="1" id="KW-0812">Transmembrane</keyword>
<dbReference type="PATRIC" id="fig|28037.93.peg.366"/>
<sequence>MKKKIFVIFILYLIMSIFLYPLRESAWYQLFYTIAYVIAVMIYLAIMKKKGEKK</sequence>
<proteinExistence type="predicted"/>
<dbReference type="AlphaFoldDB" id="A0A081QVP2"/>
<protein>
    <submittedName>
        <fullName evidence="2">Putative membrane protein</fullName>
    </submittedName>
</protein>
<dbReference type="Proteomes" id="UP000028089">
    <property type="component" value="Unassembled WGS sequence"/>
</dbReference>
<dbReference type="RefSeq" id="WP_042750194.1">
    <property type="nucleotide sequence ID" value="NZ_CAMHYZ010000003.1"/>
</dbReference>
<reference evidence="2 3" key="1">
    <citation type="submission" date="2014-05" db="EMBL/GenBank/DDBJ databases">
        <authorList>
            <person name="Daugherty S.C."/>
            <person name="Tallon L.J."/>
            <person name="Sadzewicz L."/>
            <person name="Kilian M."/>
            <person name="Tettelin H."/>
        </authorList>
    </citation>
    <scope>NUCLEOTIDE SEQUENCE [LARGE SCALE GENOMIC DNA]</scope>
    <source>
        <strain evidence="2 3">SK578</strain>
    </source>
</reference>